<dbReference type="EMBL" id="JAUDZG010000001">
    <property type="protein sequence ID" value="KAK3310168.1"/>
    <property type="molecule type" value="Genomic_DNA"/>
</dbReference>
<dbReference type="Proteomes" id="UP001273166">
    <property type="component" value="Unassembled WGS sequence"/>
</dbReference>
<organism evidence="1 2">
    <name type="scientific">Chaetomium strumarium</name>
    <dbReference type="NCBI Taxonomy" id="1170767"/>
    <lineage>
        <taxon>Eukaryota</taxon>
        <taxon>Fungi</taxon>
        <taxon>Dikarya</taxon>
        <taxon>Ascomycota</taxon>
        <taxon>Pezizomycotina</taxon>
        <taxon>Sordariomycetes</taxon>
        <taxon>Sordariomycetidae</taxon>
        <taxon>Sordariales</taxon>
        <taxon>Chaetomiaceae</taxon>
        <taxon>Chaetomium</taxon>
    </lineage>
</organism>
<protein>
    <submittedName>
        <fullName evidence="1">Uncharacterized protein</fullName>
    </submittedName>
</protein>
<evidence type="ECO:0000313" key="1">
    <source>
        <dbReference type="EMBL" id="KAK3310168.1"/>
    </source>
</evidence>
<name>A0AAJ0H1M1_9PEZI</name>
<keyword evidence="2" id="KW-1185">Reference proteome</keyword>
<gene>
    <name evidence="1" type="ORF">B0T15DRAFT_506866</name>
</gene>
<dbReference type="AlphaFoldDB" id="A0AAJ0H1M1"/>
<dbReference type="GeneID" id="87886442"/>
<comment type="caution">
    <text evidence="1">The sequence shown here is derived from an EMBL/GenBank/DDBJ whole genome shotgun (WGS) entry which is preliminary data.</text>
</comment>
<sequence length="162" mass="18399">MGFDCGFDIYPRLDPAKETDKRAYREFLDEVINTYKDANDKEGGREDGKVLQLPEDPGGRLSSKLYITFMVGEWPRMPASPERCNYFLRFSSKVSGRLTQCAEPYIRGVHRIARRHFGSEDPTKRSGYYNWSEVYEADEKLKALASGQEQVGQSANGGEGQL</sequence>
<evidence type="ECO:0000313" key="2">
    <source>
        <dbReference type="Proteomes" id="UP001273166"/>
    </source>
</evidence>
<proteinExistence type="predicted"/>
<dbReference type="RefSeq" id="XP_062725948.1">
    <property type="nucleotide sequence ID" value="XM_062867613.1"/>
</dbReference>
<reference evidence="1" key="2">
    <citation type="submission" date="2023-06" db="EMBL/GenBank/DDBJ databases">
        <authorList>
            <consortium name="Lawrence Berkeley National Laboratory"/>
            <person name="Mondo S.J."/>
            <person name="Hensen N."/>
            <person name="Bonometti L."/>
            <person name="Westerberg I."/>
            <person name="Brannstrom I.O."/>
            <person name="Guillou S."/>
            <person name="Cros-Aarteil S."/>
            <person name="Calhoun S."/>
            <person name="Haridas S."/>
            <person name="Kuo A."/>
            <person name="Pangilinan J."/>
            <person name="Riley R."/>
            <person name="Labutti K."/>
            <person name="Andreopoulos B."/>
            <person name="Lipzen A."/>
            <person name="Chen C."/>
            <person name="Yanf M."/>
            <person name="Daum C."/>
            <person name="Ng V."/>
            <person name="Clum A."/>
            <person name="Steindorff A."/>
            <person name="Ohm R."/>
            <person name="Martin F."/>
            <person name="Silar P."/>
            <person name="Natvig D."/>
            <person name="Lalanne C."/>
            <person name="Gautier V."/>
            <person name="Ament-Velasquez S.L."/>
            <person name="Kruys A."/>
            <person name="Hutchinson M.I."/>
            <person name="Powell A.J."/>
            <person name="Barry K."/>
            <person name="Miller A.N."/>
            <person name="Grigoriev I.V."/>
            <person name="Debuchy R."/>
            <person name="Gladieux P."/>
            <person name="Thoren M.H."/>
            <person name="Johannesson H."/>
        </authorList>
    </citation>
    <scope>NUCLEOTIDE SEQUENCE</scope>
    <source>
        <strain evidence="1">CBS 333.67</strain>
    </source>
</reference>
<accession>A0AAJ0H1M1</accession>
<reference evidence="1" key="1">
    <citation type="journal article" date="2023" name="Mol. Phylogenet. Evol.">
        <title>Genome-scale phylogeny and comparative genomics of the fungal order Sordariales.</title>
        <authorList>
            <person name="Hensen N."/>
            <person name="Bonometti L."/>
            <person name="Westerberg I."/>
            <person name="Brannstrom I.O."/>
            <person name="Guillou S."/>
            <person name="Cros-Aarteil S."/>
            <person name="Calhoun S."/>
            <person name="Haridas S."/>
            <person name="Kuo A."/>
            <person name="Mondo S."/>
            <person name="Pangilinan J."/>
            <person name="Riley R."/>
            <person name="LaButti K."/>
            <person name="Andreopoulos B."/>
            <person name="Lipzen A."/>
            <person name="Chen C."/>
            <person name="Yan M."/>
            <person name="Daum C."/>
            <person name="Ng V."/>
            <person name="Clum A."/>
            <person name="Steindorff A."/>
            <person name="Ohm R.A."/>
            <person name="Martin F."/>
            <person name="Silar P."/>
            <person name="Natvig D.O."/>
            <person name="Lalanne C."/>
            <person name="Gautier V."/>
            <person name="Ament-Velasquez S.L."/>
            <person name="Kruys A."/>
            <person name="Hutchinson M.I."/>
            <person name="Powell A.J."/>
            <person name="Barry K."/>
            <person name="Miller A.N."/>
            <person name="Grigoriev I.V."/>
            <person name="Debuchy R."/>
            <person name="Gladieux P."/>
            <person name="Hiltunen Thoren M."/>
            <person name="Johannesson H."/>
        </authorList>
    </citation>
    <scope>NUCLEOTIDE SEQUENCE</scope>
    <source>
        <strain evidence="1">CBS 333.67</strain>
    </source>
</reference>